<keyword evidence="4" id="KW-0804">Transcription</keyword>
<evidence type="ECO:0000313" key="7">
    <source>
        <dbReference type="EMBL" id="UKK00964.2"/>
    </source>
</evidence>
<dbReference type="AlphaFoldDB" id="A0A976MAZ4"/>
<feature type="compositionally biased region" description="Polar residues" evidence="5">
    <location>
        <begin position="244"/>
        <end position="253"/>
    </location>
</feature>
<feature type="compositionally biased region" description="Basic and acidic residues" evidence="5">
    <location>
        <begin position="234"/>
        <end position="243"/>
    </location>
</feature>
<dbReference type="PANTHER" id="PTHR11064:SF9">
    <property type="entry name" value="NUCLEAR TRANSCRIPTION FACTOR Y SUBUNIT BETA"/>
    <property type="match status" value="1"/>
</dbReference>
<dbReference type="GO" id="GO:0046982">
    <property type="term" value="F:protein heterodimerization activity"/>
    <property type="evidence" value="ECO:0007669"/>
    <property type="project" value="InterPro"/>
</dbReference>
<dbReference type="InterPro" id="IPR027113">
    <property type="entry name" value="Transc_fact_NFYB/HAP3"/>
</dbReference>
<reference evidence="7" key="1">
    <citation type="submission" date="2022-07" db="EMBL/GenBank/DDBJ databases">
        <title>Evaluation of T. orientalis genome assembly methods using nanopore sequencing and analysis of variation between genomes.</title>
        <authorList>
            <person name="Yam J."/>
            <person name="Micallef M.L."/>
            <person name="Liu M."/>
            <person name="Djordjevic S.P."/>
            <person name="Bogema D.R."/>
            <person name="Jenkins C."/>
        </authorList>
    </citation>
    <scope>NUCLEOTIDE SEQUENCE</scope>
    <source>
        <strain evidence="7">Goon Nure</strain>
    </source>
</reference>
<comment type="similarity">
    <text evidence="1">Belongs to the NFYB/HAP3 subunit family.</text>
</comment>
<dbReference type="Gene3D" id="1.10.20.10">
    <property type="entry name" value="Histone, subunit A"/>
    <property type="match status" value="1"/>
</dbReference>
<feature type="compositionally biased region" description="Polar residues" evidence="5">
    <location>
        <begin position="1"/>
        <end position="17"/>
    </location>
</feature>
<keyword evidence="2" id="KW-0805">Transcription regulation</keyword>
<gene>
    <name evidence="7" type="ORF">MACK_001775</name>
</gene>
<dbReference type="PANTHER" id="PTHR11064">
    <property type="entry name" value="CCAAT-BINDING TRANSCRIPTION FACTOR-RELATED"/>
    <property type="match status" value="1"/>
</dbReference>
<evidence type="ECO:0000256" key="3">
    <source>
        <dbReference type="ARBA" id="ARBA00023125"/>
    </source>
</evidence>
<evidence type="ECO:0000256" key="4">
    <source>
        <dbReference type="ARBA" id="ARBA00023163"/>
    </source>
</evidence>
<evidence type="ECO:0000256" key="5">
    <source>
        <dbReference type="SAM" id="MobiDB-lite"/>
    </source>
</evidence>
<dbReference type="SUPFAM" id="SSF47113">
    <property type="entry name" value="Histone-fold"/>
    <property type="match status" value="1"/>
</dbReference>
<dbReference type="CDD" id="cd22907">
    <property type="entry name" value="HFD_NFYB"/>
    <property type="match status" value="1"/>
</dbReference>
<proteinExistence type="inferred from homology"/>
<dbReference type="GO" id="GO:0000978">
    <property type="term" value="F:RNA polymerase II cis-regulatory region sequence-specific DNA binding"/>
    <property type="evidence" value="ECO:0007669"/>
    <property type="project" value="TreeGrafter"/>
</dbReference>
<dbReference type="InterPro" id="IPR009072">
    <property type="entry name" value="Histone-fold"/>
</dbReference>
<dbReference type="PRINTS" id="PR00615">
    <property type="entry name" value="CCAATSUBUNTA"/>
</dbReference>
<dbReference type="Pfam" id="PF00808">
    <property type="entry name" value="CBFD_NFYB_HMF"/>
    <property type="match status" value="1"/>
</dbReference>
<organism evidence="7 8">
    <name type="scientific">Theileria orientalis</name>
    <dbReference type="NCBI Taxonomy" id="68886"/>
    <lineage>
        <taxon>Eukaryota</taxon>
        <taxon>Sar</taxon>
        <taxon>Alveolata</taxon>
        <taxon>Apicomplexa</taxon>
        <taxon>Aconoidasida</taxon>
        <taxon>Piroplasmida</taxon>
        <taxon>Theileriidae</taxon>
        <taxon>Theileria</taxon>
    </lineage>
</organism>
<dbReference type="GO" id="GO:0016602">
    <property type="term" value="C:CCAAT-binding factor complex"/>
    <property type="evidence" value="ECO:0007669"/>
    <property type="project" value="InterPro"/>
</dbReference>
<evidence type="ECO:0000259" key="6">
    <source>
        <dbReference type="Pfam" id="PF00808"/>
    </source>
</evidence>
<dbReference type="Proteomes" id="UP000244811">
    <property type="component" value="Chromosome 3"/>
</dbReference>
<feature type="compositionally biased region" description="Basic and acidic residues" evidence="5">
    <location>
        <begin position="57"/>
        <end position="71"/>
    </location>
</feature>
<accession>A0A976MAZ4</accession>
<feature type="compositionally biased region" description="Basic and acidic residues" evidence="5">
    <location>
        <begin position="79"/>
        <end position="92"/>
    </location>
</feature>
<name>A0A976MAZ4_THEOR</name>
<feature type="region of interest" description="Disordered" evidence="5">
    <location>
        <begin position="1"/>
        <end position="92"/>
    </location>
</feature>
<sequence>MSNQESHPNRTMDNNEINLHINREIENNSKPDTKRQKTSSNRDSGNNTKINSHYNLRKTESIHEKNDKMGPEESYTSKAELKSNDSMEDSNKRELELKTMVKKTENQIENQEKPENEENNEDFYEPFNTYNANIFERLNMGDIESFGRPIENETTLPIANISRLMREVLPNNAKIAKQAKDMIRECVTEFIFFISSQASARCTKERRKTLNAEDIFIAIGKLGFEHYDETLKEHHNNWRKSRDSNLTQTNPRN</sequence>
<feature type="compositionally biased region" description="Basic and acidic residues" evidence="5">
    <location>
        <begin position="21"/>
        <end position="35"/>
    </location>
</feature>
<dbReference type="GO" id="GO:0001228">
    <property type="term" value="F:DNA-binding transcription activator activity, RNA polymerase II-specific"/>
    <property type="evidence" value="ECO:0007669"/>
    <property type="project" value="InterPro"/>
</dbReference>
<dbReference type="EMBL" id="CP056070">
    <property type="protein sequence ID" value="UKK00964.2"/>
    <property type="molecule type" value="Genomic_DNA"/>
</dbReference>
<protein>
    <submittedName>
        <fullName evidence="7">Nuclear transcription factor Y subunit B-8</fullName>
    </submittedName>
</protein>
<keyword evidence="3" id="KW-0238">DNA-binding</keyword>
<feature type="compositionally biased region" description="Polar residues" evidence="5">
    <location>
        <begin position="38"/>
        <end position="54"/>
    </location>
</feature>
<evidence type="ECO:0000313" key="8">
    <source>
        <dbReference type="Proteomes" id="UP000244811"/>
    </source>
</evidence>
<evidence type="ECO:0000256" key="1">
    <source>
        <dbReference type="ARBA" id="ARBA00009053"/>
    </source>
</evidence>
<dbReference type="InterPro" id="IPR003958">
    <property type="entry name" value="CBFA_NFYB_domain"/>
</dbReference>
<feature type="domain" description="Transcription factor CBF/NF-Y/archaeal histone" evidence="6">
    <location>
        <begin position="155"/>
        <end position="219"/>
    </location>
</feature>
<feature type="region of interest" description="Disordered" evidence="5">
    <location>
        <begin position="234"/>
        <end position="253"/>
    </location>
</feature>
<evidence type="ECO:0000256" key="2">
    <source>
        <dbReference type="ARBA" id="ARBA00023015"/>
    </source>
</evidence>